<evidence type="ECO:0000256" key="4">
    <source>
        <dbReference type="ARBA" id="ARBA00039854"/>
    </source>
</evidence>
<reference evidence="6" key="2">
    <citation type="submission" date="2015-11" db="EMBL/GenBank/DDBJ databases">
        <authorList>
            <person name="Zhang Y."/>
            <person name="Guo Z."/>
        </authorList>
    </citation>
    <scope>NUCLEOTIDE SEQUENCE</scope>
</reference>
<name>A0A068Y0N5_ECHMU</name>
<evidence type="ECO:0000313" key="7">
    <source>
        <dbReference type="Proteomes" id="UP000017246"/>
    </source>
</evidence>
<dbReference type="eggNOG" id="KOG0231">
    <property type="taxonomic scope" value="Eukaryota"/>
</dbReference>
<keyword evidence="2" id="KW-0677">Repeat</keyword>
<reference evidence="6" key="1">
    <citation type="journal article" date="2013" name="Nature">
        <title>The genomes of four tapeworm species reveal adaptations to parasitism.</title>
        <authorList>
            <person name="Tsai I.J."/>
            <person name="Zarowiecki M."/>
            <person name="Holroyd N."/>
            <person name="Garciarrubio A."/>
            <person name="Sanchez-Flores A."/>
            <person name="Brooks K.L."/>
            <person name="Tracey A."/>
            <person name="Bobes R.J."/>
            <person name="Fragoso G."/>
            <person name="Sciutto E."/>
            <person name="Aslett M."/>
            <person name="Beasley H."/>
            <person name="Bennett H.M."/>
            <person name="Cai J."/>
            <person name="Camicia F."/>
            <person name="Clark R."/>
            <person name="Cucher M."/>
            <person name="De Silva N."/>
            <person name="Day T.A."/>
            <person name="Deplazes P."/>
            <person name="Estrada K."/>
            <person name="Fernandez C."/>
            <person name="Holland P.W."/>
            <person name="Hou J."/>
            <person name="Hu S."/>
            <person name="Huckvale T."/>
            <person name="Hung S.S."/>
            <person name="Kamenetzky L."/>
            <person name="Keane J.A."/>
            <person name="Kiss F."/>
            <person name="Koziol U."/>
            <person name="Lambert O."/>
            <person name="Liu K."/>
            <person name="Luo X."/>
            <person name="Luo Y."/>
            <person name="Macchiaroli N."/>
            <person name="Nichol S."/>
            <person name="Paps J."/>
            <person name="Parkinson J."/>
            <person name="Pouchkina-Stantcheva N."/>
            <person name="Riddiford N."/>
            <person name="Rosenzvit M."/>
            <person name="Salinas G."/>
            <person name="Wasmuth J.D."/>
            <person name="Zamanian M."/>
            <person name="Zheng Y."/>
            <person name="Cai X."/>
            <person name="Soberon X."/>
            <person name="Olson P.D."/>
            <person name="Laclette J.P."/>
            <person name="Brehm K."/>
            <person name="Berriman M."/>
            <person name="Garciarrubio A."/>
            <person name="Bobes R.J."/>
            <person name="Fragoso G."/>
            <person name="Sanchez-Flores A."/>
            <person name="Estrada K."/>
            <person name="Cevallos M.A."/>
            <person name="Morett E."/>
            <person name="Gonzalez V."/>
            <person name="Portillo T."/>
            <person name="Ochoa-Leyva A."/>
            <person name="Jose M.V."/>
            <person name="Sciutto E."/>
            <person name="Landa A."/>
            <person name="Jimenez L."/>
            <person name="Valdes V."/>
            <person name="Carrero J.C."/>
            <person name="Larralde C."/>
            <person name="Morales-Montor J."/>
            <person name="Limon-Lason J."/>
            <person name="Soberon X."/>
            <person name="Laclette J.P."/>
        </authorList>
    </citation>
    <scope>NUCLEOTIDE SEQUENCE [LARGE SCALE GENOMIC DNA]</scope>
</reference>
<dbReference type="SUPFAM" id="SSF82185">
    <property type="entry name" value="Histone H3 K4-specific methyltransferase SET7/9 N-terminal domain"/>
    <property type="match status" value="2"/>
</dbReference>
<dbReference type="Pfam" id="PF02493">
    <property type="entry name" value="MORN"/>
    <property type="match status" value="6"/>
</dbReference>
<dbReference type="InterPro" id="IPR052472">
    <property type="entry name" value="MORN3"/>
</dbReference>
<dbReference type="GO" id="GO:0001669">
    <property type="term" value="C:acrosomal vesicle"/>
    <property type="evidence" value="ECO:0007669"/>
    <property type="project" value="UniProtKB-SubCell"/>
</dbReference>
<protein>
    <recommendedName>
        <fullName evidence="4">MORN repeat-containing protein 3</fullName>
    </recommendedName>
</protein>
<evidence type="ECO:0000256" key="3">
    <source>
        <dbReference type="ARBA" id="ARBA00023329"/>
    </source>
</evidence>
<gene>
    <name evidence="6" type="ORF">EmuJ_001188100</name>
</gene>
<evidence type="ECO:0000256" key="2">
    <source>
        <dbReference type="ARBA" id="ARBA00022737"/>
    </source>
</evidence>
<evidence type="ECO:0000313" key="6">
    <source>
        <dbReference type="EMBL" id="CDS35923.1"/>
    </source>
</evidence>
<keyword evidence="3" id="KW-0968">Cytoplasmic vesicle</keyword>
<sequence length="244" mass="28776">MIKKKCPLLTSLSQEILEKTRLNGVRKTVYSVNGDSYTGEWKDNKKHGRGIQKWKSTQLIYEGYWEAGKRCGPGVLAVVGRDGRHTKIYSGMWKNNKRHGYGENWYSCNEFYEGEWCKNKRSGWGRYYYKDGSMYEGEWLHDKRWGSGMLRLPNENRYEGGWINDMKNGKGKYIFHRTNQVMEGIWIDDVAKQTIFTDLGPRMEVTETTYPIPNIELRALDAVWRDTAEENMRILREKYPQDIK</sequence>
<accession>A0A068Y0N5</accession>
<dbReference type="Proteomes" id="UP000017246">
    <property type="component" value="Unassembled WGS sequence"/>
</dbReference>
<comment type="function">
    <text evidence="5">Assembles a suppression complex (suppresome) by tethering SIRT1 and MDM2 to regulate composite modifications of p53/TP53. Confers both deacetylation-mediated functional inactivation, by SIRT1, and ubiquitination-dependent degradation, by MDM2, of p53/TP53, promoting a proliferative and cell survival behaviors. May play a role in the regulation of spermatogenesis.</text>
</comment>
<dbReference type="PANTHER" id="PTHR46511">
    <property type="entry name" value="MORN REPEAT-CONTAINING PROTEIN 3"/>
    <property type="match status" value="1"/>
</dbReference>
<dbReference type="OMA" id="CGIMIDF"/>
<dbReference type="InterPro" id="IPR003409">
    <property type="entry name" value="MORN"/>
</dbReference>
<comment type="subcellular location">
    <subcellularLocation>
        <location evidence="1">Cytoplasmic vesicle</location>
        <location evidence="1">Secretory vesicle</location>
        <location evidence="1">Acrosome</location>
    </subcellularLocation>
</comment>
<proteinExistence type="predicted"/>
<dbReference type="AlphaFoldDB" id="A0A068Y0N5"/>
<evidence type="ECO:0000256" key="1">
    <source>
        <dbReference type="ARBA" id="ARBA00004218"/>
    </source>
</evidence>
<dbReference type="PANTHER" id="PTHR46511:SF1">
    <property type="entry name" value="MORN REPEAT-CONTAINING PROTEIN 3"/>
    <property type="match status" value="1"/>
</dbReference>
<dbReference type="STRING" id="6211.A0A068Y0N5"/>
<keyword evidence="7" id="KW-1185">Reference proteome</keyword>
<dbReference type="SMART" id="SM00698">
    <property type="entry name" value="MORN"/>
    <property type="match status" value="6"/>
</dbReference>
<organism evidence="6 7">
    <name type="scientific">Echinococcus multilocularis</name>
    <name type="common">Fox tapeworm</name>
    <dbReference type="NCBI Taxonomy" id="6211"/>
    <lineage>
        <taxon>Eukaryota</taxon>
        <taxon>Metazoa</taxon>
        <taxon>Spiralia</taxon>
        <taxon>Lophotrochozoa</taxon>
        <taxon>Platyhelminthes</taxon>
        <taxon>Cestoda</taxon>
        <taxon>Eucestoda</taxon>
        <taxon>Cyclophyllidea</taxon>
        <taxon>Taeniidae</taxon>
        <taxon>Echinococcus</taxon>
    </lineage>
</organism>
<dbReference type="Gene3D" id="2.20.110.10">
    <property type="entry name" value="Histone H3 K4-specific methyltransferase SET7/9 N-terminal domain"/>
    <property type="match status" value="3"/>
</dbReference>
<dbReference type="OrthoDB" id="270720at2759"/>
<dbReference type="EMBL" id="LN902841">
    <property type="protein sequence ID" value="CDS35923.1"/>
    <property type="molecule type" value="Genomic_DNA"/>
</dbReference>
<evidence type="ECO:0000256" key="5">
    <source>
        <dbReference type="ARBA" id="ARBA00045851"/>
    </source>
</evidence>